<protein>
    <submittedName>
        <fullName evidence="2">Uncharacterized protein</fullName>
    </submittedName>
</protein>
<organism evidence="2 3">
    <name type="scientific">Tannerella forsythia (strain ATCC 43037 / JCM 10827 / CCUG 21028 A / KCTC 5666 / FDC 338)</name>
    <name type="common">Bacteroides forsythus</name>
    <dbReference type="NCBI Taxonomy" id="203275"/>
    <lineage>
        <taxon>Bacteria</taxon>
        <taxon>Pseudomonadati</taxon>
        <taxon>Bacteroidota</taxon>
        <taxon>Bacteroidia</taxon>
        <taxon>Bacteroidales</taxon>
        <taxon>Tannerellaceae</taxon>
        <taxon>Tannerella</taxon>
    </lineage>
</organism>
<sequence length="58" mass="6658">MKKTDFTPFTSNSGCKTNIFTGINLYADFPRFALKSLYLYGIICVNYPKIFSYIGIIF</sequence>
<name>G8UHX8_TANFA</name>
<accession>G8UHX8</accession>
<dbReference type="EMBL" id="CP003191">
    <property type="protein sequence ID" value="AEW20533.1"/>
    <property type="molecule type" value="Genomic_DNA"/>
</dbReference>
<reference evidence="3" key="1">
    <citation type="submission" date="2011-12" db="EMBL/GenBank/DDBJ databases">
        <title>Complete sequence of Tannerella forsythia ATCC 43037.</title>
        <authorList>
            <person name="Dewhirst F."/>
            <person name="Tanner A."/>
            <person name="Izard J."/>
            <person name="Brinkac L."/>
            <person name="Durkin A.S."/>
            <person name="Hostetler J."/>
            <person name="Shetty J."/>
            <person name="Torralba M."/>
            <person name="Gill S."/>
            <person name="Nelson K."/>
        </authorList>
    </citation>
    <scope>NUCLEOTIDE SEQUENCE [LARGE SCALE GENOMIC DNA]</scope>
    <source>
        <strain evidence="3">ATCC 43037 / JCM 10827 / CCUG 33226 / KCTC 5666 / FDC 338</strain>
    </source>
</reference>
<feature type="transmembrane region" description="Helical" evidence="1">
    <location>
        <begin position="37"/>
        <end position="56"/>
    </location>
</feature>
<dbReference type="KEGG" id="tfo:BFO_2105"/>
<proteinExistence type="predicted"/>
<evidence type="ECO:0000256" key="1">
    <source>
        <dbReference type="SAM" id="Phobius"/>
    </source>
</evidence>
<evidence type="ECO:0000313" key="2">
    <source>
        <dbReference type="EMBL" id="AEW20533.1"/>
    </source>
</evidence>
<dbReference type="Proteomes" id="UP000005436">
    <property type="component" value="Chromosome"/>
</dbReference>
<evidence type="ECO:0000313" key="3">
    <source>
        <dbReference type="Proteomes" id="UP000005436"/>
    </source>
</evidence>
<keyword evidence="1" id="KW-0812">Transmembrane</keyword>
<dbReference type="STRING" id="203275.BFO_2105"/>
<gene>
    <name evidence="2" type="ordered locus">BFO_2105</name>
</gene>
<dbReference type="PATRIC" id="fig|203275.8.peg.1911"/>
<keyword evidence="3" id="KW-1185">Reference proteome</keyword>
<keyword evidence="1" id="KW-1133">Transmembrane helix</keyword>
<keyword evidence="1" id="KW-0472">Membrane</keyword>
<dbReference type="HOGENOM" id="CLU_2977729_0_0_10"/>
<dbReference type="AlphaFoldDB" id="G8UHX8"/>